<dbReference type="PANTHER" id="PTHR11614">
    <property type="entry name" value="PHOSPHOLIPASE-RELATED"/>
    <property type="match status" value="1"/>
</dbReference>
<dbReference type="EMBL" id="PSZP01000005">
    <property type="protein sequence ID" value="TCG11609.1"/>
    <property type="molecule type" value="Genomic_DNA"/>
</dbReference>
<dbReference type="InterPro" id="IPR029058">
    <property type="entry name" value="AB_hydrolase_fold"/>
</dbReference>
<dbReference type="InterPro" id="IPR051044">
    <property type="entry name" value="MAG_DAG_Lipase"/>
</dbReference>
<accession>A0A4R0XV63</accession>
<organism evidence="2 3">
    <name type="scientific">Mycoplasma todarodis</name>
    <dbReference type="NCBI Taxonomy" id="1937191"/>
    <lineage>
        <taxon>Bacteria</taxon>
        <taxon>Bacillati</taxon>
        <taxon>Mycoplasmatota</taxon>
        <taxon>Mollicutes</taxon>
        <taxon>Mycoplasmataceae</taxon>
        <taxon>Mycoplasma</taxon>
    </lineage>
</organism>
<comment type="caution">
    <text evidence="2">The sequence shown here is derived from an EMBL/GenBank/DDBJ whole genome shotgun (WGS) entry which is preliminary data.</text>
</comment>
<name>A0A4R0XV63_9MOLU</name>
<proteinExistence type="predicted"/>
<dbReference type="Gene3D" id="3.40.50.1820">
    <property type="entry name" value="alpha/beta hydrolase"/>
    <property type="match status" value="1"/>
</dbReference>
<dbReference type="InterPro" id="IPR022742">
    <property type="entry name" value="Hydrolase_4"/>
</dbReference>
<dbReference type="OrthoDB" id="9806902at2"/>
<evidence type="ECO:0000259" key="1">
    <source>
        <dbReference type="Pfam" id="PF12146"/>
    </source>
</evidence>
<feature type="domain" description="Serine aminopeptidase S33" evidence="1">
    <location>
        <begin position="30"/>
        <end position="292"/>
    </location>
</feature>
<evidence type="ECO:0000313" key="2">
    <source>
        <dbReference type="EMBL" id="TCG11609.1"/>
    </source>
</evidence>
<evidence type="ECO:0000313" key="3">
    <source>
        <dbReference type="Proteomes" id="UP000291072"/>
    </source>
</evidence>
<keyword evidence="3" id="KW-1185">Reference proteome</keyword>
<protein>
    <recommendedName>
        <fullName evidence="1">Serine aminopeptidase S33 domain-containing protein</fullName>
    </recommendedName>
</protein>
<gene>
    <name evidence="2" type="ORF">C4B25_01360</name>
</gene>
<dbReference type="Proteomes" id="UP000291072">
    <property type="component" value="Unassembled WGS sequence"/>
</dbReference>
<dbReference type="Pfam" id="PF12146">
    <property type="entry name" value="Hydrolase_4"/>
    <property type="match status" value="1"/>
</dbReference>
<dbReference type="AlphaFoldDB" id="A0A4R0XV63"/>
<reference evidence="2 3" key="1">
    <citation type="submission" date="2018-02" db="EMBL/GenBank/DDBJ databases">
        <title>Mycoplasma marinum and Mycoplasma todarodis sp. nov., moderately halophilic and psychrotolerant mycoplasmas isolated from cephalopods.</title>
        <authorList>
            <person name="Viver T."/>
        </authorList>
    </citation>
    <scope>NUCLEOTIDE SEQUENCE [LARGE SCALE GENOMIC DNA]</scope>
    <source>
        <strain evidence="2 3">5H</strain>
    </source>
</reference>
<dbReference type="SUPFAM" id="SSF53474">
    <property type="entry name" value="alpha/beta-Hydrolases"/>
    <property type="match status" value="1"/>
</dbReference>
<sequence>MLYNLSMKKRLLKLRDGKQVRTYVWDNVDQPKGMVQLIHGSLEHCKRYDELAKVFNKAGYIVVADDHRGHGETDSDMLGHVGVNITAQDVVNDLKEINDFYYKKYRLPVVVYGHSWGSYLARALISQKGVKVEKAIISGTGWESQFATSFGLGFLKFLRLFKKDHQKSKMVFDITFKKFNKGFEKNSDTGMEWLSNDKKENDKFFNDELRGDQFAISGYRALIGAAKLACNKHTLEETPNIDMLVVSGADDPVGKKSKGVIKFSNKLKKYTDVNLTLKLYEGQRHEIHNDTEKKVLFKDIQEFLK</sequence>